<gene>
    <name evidence="3" type="primary">prdB</name>
    <name evidence="3" type="ORF">ELD05_12220</name>
</gene>
<evidence type="ECO:0000313" key="4">
    <source>
        <dbReference type="Proteomes" id="UP000282930"/>
    </source>
</evidence>
<dbReference type="InterPro" id="IPR022787">
    <property type="entry name" value="D_pro_red_PrdB"/>
</dbReference>
<dbReference type="Pfam" id="PF07355">
    <property type="entry name" value="GRDB"/>
    <property type="match status" value="1"/>
</dbReference>
<dbReference type="AlphaFoldDB" id="A0A3T0D8K8"/>
<organism evidence="3 4">
    <name type="scientific">Caldicellulosiruptor changbaiensis</name>
    <dbReference type="NCBI Taxonomy" id="1222016"/>
    <lineage>
        <taxon>Bacteria</taxon>
        <taxon>Bacillati</taxon>
        <taxon>Bacillota</taxon>
        <taxon>Bacillota incertae sedis</taxon>
        <taxon>Caldicellulosiruptorales</taxon>
        <taxon>Caldicellulosiruptoraceae</taxon>
        <taxon>Caldicellulosiruptor</taxon>
    </lineage>
</organism>
<dbReference type="NCBIfam" id="TIGR01918">
    <property type="entry name" value="various_sel_PB"/>
    <property type="match status" value="1"/>
</dbReference>
<protein>
    <submittedName>
        <fullName evidence="3">D-proline reductase (Dithiol) protein PrdB</fullName>
        <ecNumber evidence="3">1.21.4.1</ecNumber>
    </submittedName>
</protein>
<dbReference type="InterPro" id="IPR010187">
    <property type="entry name" value="Various_sel_PB"/>
</dbReference>
<dbReference type="GO" id="GO:0050002">
    <property type="term" value="F:D-proline reductase activity"/>
    <property type="evidence" value="ECO:0007669"/>
    <property type="project" value="UniProtKB-EC"/>
</dbReference>
<proteinExistence type="predicted"/>
<accession>A0A3T0D8K8</accession>
<keyword evidence="2 3" id="KW-0560">Oxidoreductase</keyword>
<dbReference type="EC" id="1.21.4.1" evidence="3"/>
<keyword evidence="1" id="KW-0712">Selenocysteine</keyword>
<dbReference type="KEGG" id="ccha:ELD05_12220"/>
<dbReference type="EMBL" id="CP034791">
    <property type="protein sequence ID" value="AZT91316.1"/>
    <property type="molecule type" value="Genomic_DNA"/>
</dbReference>
<dbReference type="RefSeq" id="WP_127352646.1">
    <property type="nucleotide sequence ID" value="NZ_CP034791.1"/>
</dbReference>
<evidence type="ECO:0000256" key="2">
    <source>
        <dbReference type="ARBA" id="ARBA00023002"/>
    </source>
</evidence>
<keyword evidence="4" id="KW-1185">Reference proteome</keyword>
<sequence length="242" mass="26092">MVTNWVIEGIRSEVYVPVVPEPVFTPLTKDLKDCVVALVTAAGVHLKSQKPFNLAGDFSYREIPGDTPSSELMVTHGGYDNTDVNKDINCMFPIDRLRELAQEGFIRGVAKIHIGFMGGGGNTQKFTEETGPAIARLLKETGVDAAVLTAGCGTCHRSAVIVQRAIEREGIPTVIIAALPPVAKHQGAPRIVAPKVPIGANAGEPNNVNMQKAILKDALLALKSINRFGEVIELPYEYRARI</sequence>
<dbReference type="Proteomes" id="UP000282930">
    <property type="component" value="Chromosome"/>
</dbReference>
<name>A0A3T0D8K8_9FIRM</name>
<evidence type="ECO:0000313" key="3">
    <source>
        <dbReference type="EMBL" id="AZT91316.1"/>
    </source>
</evidence>
<dbReference type="NCBIfam" id="TIGR04483">
    <property type="entry name" value="D_pro_red_PrdB"/>
    <property type="match status" value="1"/>
</dbReference>
<evidence type="ECO:0000256" key="1">
    <source>
        <dbReference type="ARBA" id="ARBA00022933"/>
    </source>
</evidence>
<reference evidence="3 4" key="1">
    <citation type="submission" date="2018-12" db="EMBL/GenBank/DDBJ databases">
        <title>Genome sequence from the cellulolytic species, Caldicellulosiruptor changbaiensis.</title>
        <authorList>
            <person name="Blumer-Schuette S.E."/>
            <person name="Mendoza C."/>
        </authorList>
    </citation>
    <scope>NUCLEOTIDE SEQUENCE [LARGE SCALE GENOMIC DNA]</scope>
    <source>
        <strain evidence="3 4">CBS-Z</strain>
    </source>
</reference>